<comment type="similarity">
    <text evidence="1">Belongs to the sulfatase family.</text>
</comment>
<dbReference type="AlphaFoldDB" id="A0A6C2UKA2"/>
<dbReference type="Proteomes" id="UP000346198">
    <property type="component" value="Unassembled WGS sequence"/>
</dbReference>
<accession>A0A6C2UKA2</accession>
<dbReference type="InterPro" id="IPR052701">
    <property type="entry name" value="GAG_Ulvan_Degrading_Sulfatases"/>
</dbReference>
<name>A0A6C2UKA2_9BACT</name>
<reference evidence="4 5" key="1">
    <citation type="submission" date="2019-04" db="EMBL/GenBank/DDBJ databases">
        <authorList>
            <person name="Van Vliet M D."/>
        </authorList>
    </citation>
    <scope>NUCLEOTIDE SEQUENCE [LARGE SCALE GENOMIC DNA]</scope>
    <source>
        <strain evidence="4 5">F21</strain>
    </source>
</reference>
<dbReference type="PANTHER" id="PTHR43751:SF6">
    <property type="entry name" value="N-ACETYLGALACTOSAMINE-6-O-SULFATASE"/>
    <property type="match status" value="1"/>
</dbReference>
<organism evidence="4 5">
    <name type="scientific">Pontiella sulfatireligans</name>
    <dbReference type="NCBI Taxonomy" id="2750658"/>
    <lineage>
        <taxon>Bacteria</taxon>
        <taxon>Pseudomonadati</taxon>
        <taxon>Kiritimatiellota</taxon>
        <taxon>Kiritimatiellia</taxon>
        <taxon>Kiritimatiellales</taxon>
        <taxon>Pontiellaceae</taxon>
        <taxon>Pontiella</taxon>
    </lineage>
</organism>
<dbReference type="InterPro" id="IPR017850">
    <property type="entry name" value="Alkaline_phosphatase_core_sf"/>
</dbReference>
<keyword evidence="5" id="KW-1185">Reference proteome</keyword>
<dbReference type="RefSeq" id="WP_136062189.1">
    <property type="nucleotide sequence ID" value="NZ_CAAHFH010000002.1"/>
</dbReference>
<dbReference type="Pfam" id="PF00884">
    <property type="entry name" value="Sulfatase"/>
    <property type="match status" value="1"/>
</dbReference>
<dbReference type="EMBL" id="CAAHFH010000002">
    <property type="protein sequence ID" value="VGO20662.1"/>
    <property type="molecule type" value="Genomic_DNA"/>
</dbReference>
<proteinExistence type="inferred from homology"/>
<dbReference type="PANTHER" id="PTHR43751">
    <property type="entry name" value="SULFATASE"/>
    <property type="match status" value="1"/>
</dbReference>
<dbReference type="CDD" id="cd16143">
    <property type="entry name" value="ARS_like"/>
    <property type="match status" value="1"/>
</dbReference>
<keyword evidence="2" id="KW-0378">Hydrolase</keyword>
<feature type="domain" description="Sulfatase N-terminal" evidence="3">
    <location>
        <begin position="32"/>
        <end position="403"/>
    </location>
</feature>
<dbReference type="InterPro" id="IPR000917">
    <property type="entry name" value="Sulfatase_N"/>
</dbReference>
<dbReference type="GO" id="GO:0016787">
    <property type="term" value="F:hydrolase activity"/>
    <property type="evidence" value="ECO:0007669"/>
    <property type="project" value="UniProtKB-KW"/>
</dbReference>
<dbReference type="InterPro" id="IPR024607">
    <property type="entry name" value="Sulfatase_CS"/>
</dbReference>
<dbReference type="Gene3D" id="3.30.1120.10">
    <property type="match status" value="1"/>
</dbReference>
<evidence type="ECO:0000259" key="3">
    <source>
        <dbReference type="Pfam" id="PF00884"/>
    </source>
</evidence>
<evidence type="ECO:0000313" key="5">
    <source>
        <dbReference type="Proteomes" id="UP000346198"/>
    </source>
</evidence>
<protein>
    <submittedName>
        <fullName evidence="4">Arylsulfatase</fullName>
    </submittedName>
</protein>
<dbReference type="PROSITE" id="PS00149">
    <property type="entry name" value="SULFATASE_2"/>
    <property type="match status" value="1"/>
</dbReference>
<sequence length="507" mass="55620">MKQTNLITVLIVFGAVLALHAGAGRSPSSTRPNILLIYTDDVGYGDISCQGATGVKTPNIDRIAREGLSFPNGHCAASTCTPSRYSLLTGEYSFRNDRAQILQGDAPALIKPGTFTLADVMKRAGYATGVVGKWHLGLGDGNLDWNGDIKPGPLEIGFDSSFIIPATLDRTPCVFLDNHRIYKLDPADPVSVSYDEPLREYPIGSERPDLLKQHPSHGHDQTIVNGISRIGYMSGGKSALWKDENIADVLSEKACAFIDQYRNEPFFLYFASGDIHVPRCPNPRFRGQSSMGLRGDAIVQLDWCVGQLLNKLDELNLADDTLVIFTGDNGPVLDDGYQDQAVEKVGDHRPNGDYRGGKASRYEGATRVPFLVRWPKMIGAGTTSDALVVQMDFAASFAAMLGVRIPEGECRDSESHLGALLGKKPDGRAVFVEAGIGGLTIIQDGWKYIEPGRITDWITTPYEWKKIGMSGELYHLQEDPQEKYNRADRFPEKVESLKIILQKVKGE</sequence>
<evidence type="ECO:0000313" key="4">
    <source>
        <dbReference type="EMBL" id="VGO20662.1"/>
    </source>
</evidence>
<dbReference type="SUPFAM" id="SSF53649">
    <property type="entry name" value="Alkaline phosphatase-like"/>
    <property type="match status" value="1"/>
</dbReference>
<dbReference type="PROSITE" id="PS00523">
    <property type="entry name" value="SULFATASE_1"/>
    <property type="match status" value="1"/>
</dbReference>
<dbReference type="Gene3D" id="3.40.720.10">
    <property type="entry name" value="Alkaline Phosphatase, subunit A"/>
    <property type="match status" value="1"/>
</dbReference>
<evidence type="ECO:0000256" key="2">
    <source>
        <dbReference type="ARBA" id="ARBA00022801"/>
    </source>
</evidence>
<evidence type="ECO:0000256" key="1">
    <source>
        <dbReference type="ARBA" id="ARBA00008779"/>
    </source>
</evidence>
<gene>
    <name evidence="4" type="primary">atsA_201</name>
    <name evidence="4" type="ORF">SCARR_02728</name>
</gene>